<organism evidence="11 12">
    <name type="scientific">Denticeps clupeoides</name>
    <name type="common">denticle herring</name>
    <dbReference type="NCBI Taxonomy" id="299321"/>
    <lineage>
        <taxon>Eukaryota</taxon>
        <taxon>Metazoa</taxon>
        <taxon>Chordata</taxon>
        <taxon>Craniata</taxon>
        <taxon>Vertebrata</taxon>
        <taxon>Euteleostomi</taxon>
        <taxon>Actinopterygii</taxon>
        <taxon>Neopterygii</taxon>
        <taxon>Teleostei</taxon>
        <taxon>Clupei</taxon>
        <taxon>Clupeiformes</taxon>
        <taxon>Denticipitoidei</taxon>
        <taxon>Denticipitidae</taxon>
        <taxon>Denticeps</taxon>
    </lineage>
</organism>
<dbReference type="GO" id="GO:0005524">
    <property type="term" value="F:ATP binding"/>
    <property type="evidence" value="ECO:0007669"/>
    <property type="project" value="UniProtKB-UniRule"/>
</dbReference>
<dbReference type="CDD" id="cd00063">
    <property type="entry name" value="FN3"/>
    <property type="match status" value="1"/>
</dbReference>
<evidence type="ECO:0008006" key="13">
    <source>
        <dbReference type="Google" id="ProtNLM"/>
    </source>
</evidence>
<dbReference type="PRINTS" id="PR00014">
    <property type="entry name" value="FNTYPEIII"/>
</dbReference>
<dbReference type="Pfam" id="PF00041">
    <property type="entry name" value="fn3"/>
    <property type="match status" value="1"/>
</dbReference>
<dbReference type="InterPro" id="IPR000719">
    <property type="entry name" value="Prot_kinase_dom"/>
</dbReference>
<dbReference type="GO" id="GO:0043065">
    <property type="term" value="P:positive regulation of apoptotic process"/>
    <property type="evidence" value="ECO:0007669"/>
    <property type="project" value="TreeGrafter"/>
</dbReference>
<reference evidence="11" key="2">
    <citation type="submission" date="2025-08" db="UniProtKB">
        <authorList>
            <consortium name="Ensembl"/>
        </authorList>
    </citation>
    <scope>IDENTIFICATION</scope>
</reference>
<dbReference type="SUPFAM" id="SSF48726">
    <property type="entry name" value="Immunoglobulin"/>
    <property type="match status" value="1"/>
</dbReference>
<dbReference type="Gene3D" id="1.10.510.10">
    <property type="entry name" value="Transferase(Phosphotransferase) domain 1"/>
    <property type="match status" value="1"/>
</dbReference>
<dbReference type="Pfam" id="PF07679">
    <property type="entry name" value="I-set"/>
    <property type="match status" value="1"/>
</dbReference>
<feature type="binding site" evidence="8">
    <location>
        <position position="209"/>
    </location>
    <ligand>
        <name>ATP</name>
        <dbReference type="ChEBI" id="CHEBI:30616"/>
    </ligand>
</feature>
<evidence type="ECO:0000256" key="3">
    <source>
        <dbReference type="ARBA" id="ARBA00022679"/>
    </source>
</evidence>
<evidence type="ECO:0000313" key="12">
    <source>
        <dbReference type="Proteomes" id="UP000694580"/>
    </source>
</evidence>
<feature type="domain" description="Fibronectin type-III" evidence="10">
    <location>
        <begin position="58"/>
        <end position="157"/>
    </location>
</feature>
<dbReference type="Gene3D" id="2.60.40.10">
    <property type="entry name" value="Immunoglobulins"/>
    <property type="match status" value="2"/>
</dbReference>
<dbReference type="PROSITE" id="PS50011">
    <property type="entry name" value="PROTEIN_KINASE_DOM"/>
    <property type="match status" value="1"/>
</dbReference>
<protein>
    <recommendedName>
        <fullName evidence="13">Myosin light chain kinase</fullName>
    </recommendedName>
</protein>
<dbReference type="PROSITE" id="PS50853">
    <property type="entry name" value="FN3"/>
    <property type="match status" value="1"/>
</dbReference>
<dbReference type="SUPFAM" id="SSF56112">
    <property type="entry name" value="Protein kinase-like (PK-like)"/>
    <property type="match status" value="1"/>
</dbReference>
<evidence type="ECO:0000256" key="6">
    <source>
        <dbReference type="ARBA" id="ARBA00022840"/>
    </source>
</evidence>
<dbReference type="PANTHER" id="PTHR24342:SF20">
    <property type="entry name" value="MYOSIN LIGHT CHAIN KINASE, SMOOTH MUSCLE"/>
    <property type="match status" value="1"/>
</dbReference>
<dbReference type="PANTHER" id="PTHR24342">
    <property type="entry name" value="SERINE/THREONINE-PROTEIN KINASE 17"/>
    <property type="match status" value="1"/>
</dbReference>
<evidence type="ECO:0000256" key="8">
    <source>
        <dbReference type="PROSITE-ProRule" id="PRU10141"/>
    </source>
</evidence>
<accession>A0AAY4B3Z3</accession>
<dbReference type="SMART" id="SM00060">
    <property type="entry name" value="FN3"/>
    <property type="match status" value="1"/>
</dbReference>
<dbReference type="GeneTree" id="ENSGT00940000163949"/>
<dbReference type="InterPro" id="IPR017441">
    <property type="entry name" value="Protein_kinase_ATP_BS"/>
</dbReference>
<evidence type="ECO:0000313" key="11">
    <source>
        <dbReference type="Ensembl" id="ENSDCDP00010014476.1"/>
    </source>
</evidence>
<dbReference type="Proteomes" id="UP000694580">
    <property type="component" value="Chromosome 8"/>
</dbReference>
<dbReference type="InterPro" id="IPR013783">
    <property type="entry name" value="Ig-like_fold"/>
</dbReference>
<dbReference type="PROSITE" id="PS00108">
    <property type="entry name" value="PROTEIN_KINASE_ST"/>
    <property type="match status" value="1"/>
</dbReference>
<reference evidence="11" key="3">
    <citation type="submission" date="2025-09" db="UniProtKB">
        <authorList>
            <consortium name="Ensembl"/>
        </authorList>
    </citation>
    <scope>IDENTIFICATION</scope>
</reference>
<keyword evidence="6 8" id="KW-0067">ATP-binding</keyword>
<dbReference type="InterPro" id="IPR008271">
    <property type="entry name" value="Ser/Thr_kinase_AS"/>
</dbReference>
<sequence length="548" mass="61676">KVMLSEDRSSITSDEKSSSLLISDVRPEDAGNYTIVVRNRSGSAQHSIRLNVVDRPHPPASCPFVSQLSSSSVELSWSGPGYDGGSAITGYVVEYRRVDAKEQGDWNELTSQCKNTSYRVPLELDPQGEYRFRVRAVNPVGISDPSKESDSITVDNEDDVQEEAYVDVFTNTANSVKDHYDILERLGVGKFGQVFRLKHKKSGQVSAGKFFRGRGMKERAAARKEIELMKELHHPKLVQFLGAYDSRLEVVMILEYIGGRELFERIMDDGFEYTEPTSVCYMRQILEGIQYIHKKNIVHLDLKPENIVCVNRKGTLVKIIDFGLACKLEPGKALMVMHGTPEFVAPEVISYEPVGLAADMWSIGVICYILLSGESPFQGSSDAETLALVTEAQCEFDPESFRDITEGAKVFIRSLLQRDKRLTCERALAHPWMVSFASVDPRTTKSLNKEKMRRFLAKRKWTVLWSQFEICIPSVAKSSLPTFTLQLFCADKRLGPKAEQALQTLEQSLRTEPRFQQTLKDLSQPRGSTVRFFCTIYGTSKCPTSTTI</sequence>
<dbReference type="Gene3D" id="3.30.200.20">
    <property type="entry name" value="Phosphorylase Kinase, domain 1"/>
    <property type="match status" value="1"/>
</dbReference>
<dbReference type="PROSITE" id="PS00107">
    <property type="entry name" value="PROTEIN_KINASE_ATP"/>
    <property type="match status" value="1"/>
</dbReference>
<name>A0AAY4B3Z3_9TELE</name>
<keyword evidence="4 8" id="KW-0547">Nucleotide-binding</keyword>
<comment type="similarity">
    <text evidence="1">Belongs to the protein kinase superfamily. CAMK Ser/Thr protein kinase family.</text>
</comment>
<evidence type="ECO:0000259" key="10">
    <source>
        <dbReference type="PROSITE" id="PS50853"/>
    </source>
</evidence>
<dbReference type="Pfam" id="PF00069">
    <property type="entry name" value="Pkinase"/>
    <property type="match status" value="1"/>
</dbReference>
<keyword evidence="7" id="KW-0393">Immunoglobulin domain</keyword>
<evidence type="ECO:0000256" key="4">
    <source>
        <dbReference type="ARBA" id="ARBA00022741"/>
    </source>
</evidence>
<dbReference type="InterPro" id="IPR036179">
    <property type="entry name" value="Ig-like_dom_sf"/>
</dbReference>
<dbReference type="FunFam" id="2.60.40.10:FF:001127">
    <property type="entry name" value="Myosin, light chain kinase a"/>
    <property type="match status" value="1"/>
</dbReference>
<dbReference type="Ensembl" id="ENSDCDT00010015253.1">
    <property type="protein sequence ID" value="ENSDCDP00010014476.1"/>
    <property type="gene ID" value="ENSDCDG00010006610.1"/>
</dbReference>
<proteinExistence type="inferred from homology"/>
<evidence type="ECO:0000256" key="2">
    <source>
        <dbReference type="ARBA" id="ARBA00022527"/>
    </source>
</evidence>
<keyword evidence="5" id="KW-0418">Kinase</keyword>
<dbReference type="InterPro" id="IPR036116">
    <property type="entry name" value="FN3_sf"/>
</dbReference>
<feature type="domain" description="Protein kinase" evidence="9">
    <location>
        <begin position="180"/>
        <end position="433"/>
    </location>
</feature>
<reference evidence="11 12" key="1">
    <citation type="submission" date="2020-06" db="EMBL/GenBank/DDBJ databases">
        <authorList>
            <consortium name="Wellcome Sanger Institute Data Sharing"/>
        </authorList>
    </citation>
    <scope>NUCLEOTIDE SEQUENCE [LARGE SCALE GENOMIC DNA]</scope>
</reference>
<dbReference type="GO" id="GO:0035556">
    <property type="term" value="P:intracellular signal transduction"/>
    <property type="evidence" value="ECO:0007669"/>
    <property type="project" value="TreeGrafter"/>
</dbReference>
<dbReference type="GO" id="GO:0005634">
    <property type="term" value="C:nucleus"/>
    <property type="evidence" value="ECO:0007669"/>
    <property type="project" value="TreeGrafter"/>
</dbReference>
<keyword evidence="3" id="KW-0808">Transferase</keyword>
<keyword evidence="12" id="KW-1185">Reference proteome</keyword>
<dbReference type="GO" id="GO:0004674">
    <property type="term" value="F:protein serine/threonine kinase activity"/>
    <property type="evidence" value="ECO:0007669"/>
    <property type="project" value="UniProtKB-KW"/>
</dbReference>
<dbReference type="InterPro" id="IPR013098">
    <property type="entry name" value="Ig_I-set"/>
</dbReference>
<evidence type="ECO:0000256" key="1">
    <source>
        <dbReference type="ARBA" id="ARBA00006692"/>
    </source>
</evidence>
<keyword evidence="2" id="KW-0723">Serine/threonine-protein kinase</keyword>
<dbReference type="InterPro" id="IPR003961">
    <property type="entry name" value="FN3_dom"/>
</dbReference>
<dbReference type="AlphaFoldDB" id="A0AAY4B3Z3"/>
<evidence type="ECO:0000256" key="5">
    <source>
        <dbReference type="ARBA" id="ARBA00022777"/>
    </source>
</evidence>
<dbReference type="InterPro" id="IPR011009">
    <property type="entry name" value="Kinase-like_dom_sf"/>
</dbReference>
<gene>
    <name evidence="11" type="primary">LOC114795778</name>
</gene>
<evidence type="ECO:0000256" key="7">
    <source>
        <dbReference type="ARBA" id="ARBA00023319"/>
    </source>
</evidence>
<dbReference type="SMART" id="SM00220">
    <property type="entry name" value="S_TKc"/>
    <property type="match status" value="1"/>
</dbReference>
<evidence type="ECO:0000259" key="9">
    <source>
        <dbReference type="PROSITE" id="PS50011"/>
    </source>
</evidence>
<dbReference type="SUPFAM" id="SSF49265">
    <property type="entry name" value="Fibronectin type III"/>
    <property type="match status" value="1"/>
</dbReference>